<comment type="caution">
    <text evidence="2">The sequence shown here is derived from an EMBL/GenBank/DDBJ whole genome shotgun (WGS) entry which is preliminary data.</text>
</comment>
<keyword evidence="3" id="KW-1185">Reference proteome</keyword>
<feature type="compositionally biased region" description="Basic residues" evidence="1">
    <location>
        <begin position="104"/>
        <end position="117"/>
    </location>
</feature>
<evidence type="ECO:0000256" key="1">
    <source>
        <dbReference type="SAM" id="MobiDB-lite"/>
    </source>
</evidence>
<evidence type="ECO:0000313" key="3">
    <source>
        <dbReference type="Proteomes" id="UP001179952"/>
    </source>
</evidence>
<feature type="region of interest" description="Disordered" evidence="1">
    <location>
        <begin position="72"/>
        <end position="201"/>
    </location>
</feature>
<accession>A0AAV9BNL4</accession>
<dbReference type="AlphaFoldDB" id="A0AAV9BNL4"/>
<feature type="compositionally biased region" description="Low complexity" evidence="1">
    <location>
        <begin position="151"/>
        <end position="160"/>
    </location>
</feature>
<evidence type="ECO:0000313" key="2">
    <source>
        <dbReference type="EMBL" id="KAK1277553.1"/>
    </source>
</evidence>
<feature type="compositionally biased region" description="Basic residues" evidence="1">
    <location>
        <begin position="161"/>
        <end position="170"/>
    </location>
</feature>
<protein>
    <submittedName>
        <fullName evidence="2">Uncharacterized protein</fullName>
    </submittedName>
</protein>
<dbReference type="EMBL" id="JAUJYN010000002">
    <property type="protein sequence ID" value="KAK1277553.1"/>
    <property type="molecule type" value="Genomic_DNA"/>
</dbReference>
<dbReference type="Proteomes" id="UP001179952">
    <property type="component" value="Unassembled WGS sequence"/>
</dbReference>
<sequence length="221" mass="24581">MIFIEYLSYTNFITVALGDCPLLGVRSRVHTRARPIQGRGPPAVPAARAARGVAARHDRLHSLPQARRAGGALSCGDRVHDDAGVPRGGGGAEHVRDDLQASARGRRVPPRPRRLRRRPADDLRPHLLRRRRRRVDPEVRAARVRRGGGRPVAVPRGVGPPHRRARRARAQRGPPRREHPRRRGRRIGAHRPRPLPPGVPRRPILRVAPLAPGIDTKYSVV</sequence>
<reference evidence="2" key="1">
    <citation type="journal article" date="2023" name="Nat. Commun.">
        <title>Diploid and tetraploid genomes of Acorus and the evolution of monocots.</title>
        <authorList>
            <person name="Ma L."/>
            <person name="Liu K.W."/>
            <person name="Li Z."/>
            <person name="Hsiao Y.Y."/>
            <person name="Qi Y."/>
            <person name="Fu T."/>
            <person name="Tang G.D."/>
            <person name="Zhang D."/>
            <person name="Sun W.H."/>
            <person name="Liu D.K."/>
            <person name="Li Y."/>
            <person name="Chen G.Z."/>
            <person name="Liu X.D."/>
            <person name="Liao X.Y."/>
            <person name="Jiang Y.T."/>
            <person name="Yu X."/>
            <person name="Hao Y."/>
            <person name="Huang J."/>
            <person name="Zhao X.W."/>
            <person name="Ke S."/>
            <person name="Chen Y.Y."/>
            <person name="Wu W.L."/>
            <person name="Hsu J.L."/>
            <person name="Lin Y.F."/>
            <person name="Huang M.D."/>
            <person name="Li C.Y."/>
            <person name="Huang L."/>
            <person name="Wang Z.W."/>
            <person name="Zhao X."/>
            <person name="Zhong W.Y."/>
            <person name="Peng D.H."/>
            <person name="Ahmad S."/>
            <person name="Lan S."/>
            <person name="Zhang J.S."/>
            <person name="Tsai W.C."/>
            <person name="Van de Peer Y."/>
            <person name="Liu Z.J."/>
        </authorList>
    </citation>
    <scope>NUCLEOTIDE SEQUENCE</scope>
    <source>
        <strain evidence="2">SCP</strain>
    </source>
</reference>
<organism evidence="2 3">
    <name type="scientific">Acorus gramineus</name>
    <name type="common">Dwarf sweet flag</name>
    <dbReference type="NCBI Taxonomy" id="55184"/>
    <lineage>
        <taxon>Eukaryota</taxon>
        <taxon>Viridiplantae</taxon>
        <taxon>Streptophyta</taxon>
        <taxon>Embryophyta</taxon>
        <taxon>Tracheophyta</taxon>
        <taxon>Spermatophyta</taxon>
        <taxon>Magnoliopsida</taxon>
        <taxon>Liliopsida</taxon>
        <taxon>Acoraceae</taxon>
        <taxon>Acorus</taxon>
    </lineage>
</organism>
<feature type="compositionally biased region" description="Basic residues" evidence="1">
    <location>
        <begin position="178"/>
        <end position="193"/>
    </location>
</feature>
<reference evidence="2" key="2">
    <citation type="submission" date="2023-06" db="EMBL/GenBank/DDBJ databases">
        <authorList>
            <person name="Ma L."/>
            <person name="Liu K.-W."/>
            <person name="Li Z."/>
            <person name="Hsiao Y.-Y."/>
            <person name="Qi Y."/>
            <person name="Fu T."/>
            <person name="Tang G."/>
            <person name="Zhang D."/>
            <person name="Sun W.-H."/>
            <person name="Liu D.-K."/>
            <person name="Li Y."/>
            <person name="Chen G.-Z."/>
            <person name="Liu X.-D."/>
            <person name="Liao X.-Y."/>
            <person name="Jiang Y.-T."/>
            <person name="Yu X."/>
            <person name="Hao Y."/>
            <person name="Huang J."/>
            <person name="Zhao X.-W."/>
            <person name="Ke S."/>
            <person name="Chen Y.-Y."/>
            <person name="Wu W.-L."/>
            <person name="Hsu J.-L."/>
            <person name="Lin Y.-F."/>
            <person name="Huang M.-D."/>
            <person name="Li C.-Y."/>
            <person name="Huang L."/>
            <person name="Wang Z.-W."/>
            <person name="Zhao X."/>
            <person name="Zhong W.-Y."/>
            <person name="Peng D.-H."/>
            <person name="Ahmad S."/>
            <person name="Lan S."/>
            <person name="Zhang J.-S."/>
            <person name="Tsai W.-C."/>
            <person name="Van De Peer Y."/>
            <person name="Liu Z.-J."/>
        </authorList>
    </citation>
    <scope>NUCLEOTIDE SEQUENCE</scope>
    <source>
        <strain evidence="2">SCP</strain>
        <tissue evidence="2">Leaves</tissue>
    </source>
</reference>
<gene>
    <name evidence="2" type="ORF">QJS04_geneDACA003641</name>
</gene>
<proteinExistence type="predicted"/>
<name>A0AAV9BNL4_ACOGR</name>